<evidence type="ECO:0000313" key="12">
    <source>
        <dbReference type="EMBL" id="MFC4245132.1"/>
    </source>
</evidence>
<comment type="subcellular location">
    <subcellularLocation>
        <location evidence="2">Cell membrane</location>
        <topology evidence="2">Multi-pass membrane protein</topology>
    </subcellularLocation>
</comment>
<comment type="catalytic activity">
    <reaction evidence="9 10">
        <text>4 Fe(II)-[cytochrome c] + O2 + 8 H(+)(in) = 4 Fe(III)-[cytochrome c] + 2 H2O + 4 H(+)(out)</text>
        <dbReference type="Rhea" id="RHEA:11436"/>
        <dbReference type="Rhea" id="RHEA-COMP:10350"/>
        <dbReference type="Rhea" id="RHEA-COMP:14399"/>
        <dbReference type="ChEBI" id="CHEBI:15377"/>
        <dbReference type="ChEBI" id="CHEBI:15378"/>
        <dbReference type="ChEBI" id="CHEBI:15379"/>
        <dbReference type="ChEBI" id="CHEBI:29033"/>
        <dbReference type="ChEBI" id="CHEBI:29034"/>
        <dbReference type="EC" id="7.1.1.9"/>
    </reaction>
</comment>
<feature type="transmembrane region" description="Helical" evidence="11">
    <location>
        <begin position="6"/>
        <end position="25"/>
    </location>
</feature>
<keyword evidence="13" id="KW-1185">Reference proteome</keyword>
<comment type="subunit">
    <text evidence="10">Associates with subunits I, II and III to form cytochrome c oxidase.</text>
</comment>
<protein>
    <recommendedName>
        <fullName evidence="10">Cytochrome c oxidase polypeptide 4</fullName>
        <ecNumber evidence="10">7.1.1.9</ecNumber>
    </recommendedName>
    <alternativeName>
        <fullName evidence="10">Cytochrome aa3 subunit 4</fullName>
    </alternativeName>
    <alternativeName>
        <fullName evidence="10">Cytochrome c oxidase polypeptide IV</fullName>
    </alternativeName>
</protein>
<evidence type="ECO:0000256" key="8">
    <source>
        <dbReference type="ARBA" id="ARBA00023136"/>
    </source>
</evidence>
<dbReference type="EC" id="7.1.1.9" evidence="10"/>
<feature type="transmembrane region" description="Helical" evidence="11">
    <location>
        <begin position="37"/>
        <end position="57"/>
    </location>
</feature>
<accession>A0ABV8QB09</accession>
<evidence type="ECO:0000256" key="3">
    <source>
        <dbReference type="ARBA" id="ARBA00006870"/>
    </source>
</evidence>
<comment type="function">
    <text evidence="1 10">Part of cytochrome c oxidase, its function is unknown.</text>
</comment>
<evidence type="ECO:0000256" key="1">
    <source>
        <dbReference type="ARBA" id="ARBA00002536"/>
    </source>
</evidence>
<reference evidence="13" key="1">
    <citation type="journal article" date="2019" name="Int. J. Syst. Evol. Microbiol.">
        <title>The Global Catalogue of Microorganisms (GCM) 10K type strain sequencing project: providing services to taxonomists for standard genome sequencing and annotation.</title>
        <authorList>
            <consortium name="The Broad Institute Genomics Platform"/>
            <consortium name="The Broad Institute Genome Sequencing Center for Infectious Disease"/>
            <person name="Wu L."/>
            <person name="Ma J."/>
        </authorList>
    </citation>
    <scope>NUCLEOTIDE SEQUENCE [LARGE SCALE GENOMIC DNA]</scope>
    <source>
        <strain evidence="13">CGMCC 1.10363</strain>
    </source>
</reference>
<keyword evidence="5 11" id="KW-0812">Transmembrane</keyword>
<evidence type="ECO:0000256" key="4">
    <source>
        <dbReference type="ARBA" id="ARBA00022475"/>
    </source>
</evidence>
<dbReference type="InterPro" id="IPR021050">
    <property type="entry name" value="Cyt_c_oxidase_su4_actinobac"/>
</dbReference>
<dbReference type="PIRSF" id="PIRSF017385">
    <property type="entry name" value="CtaF"/>
    <property type="match status" value="1"/>
</dbReference>
<evidence type="ECO:0000256" key="9">
    <source>
        <dbReference type="ARBA" id="ARBA00047816"/>
    </source>
</evidence>
<sequence>MRASALLFWGLAGFFLLEDIGYGLWTLHDQGRIEWTGTVAMGLCFIFGVLLAFYLTVSSSAPNRLPQDRADASIEDGDPEMGFFSPWSWWPFALATSCFVVFLGFAIGIWMVMIGGALVAVALVGWVYEYYRGFHAR</sequence>
<evidence type="ECO:0000256" key="2">
    <source>
        <dbReference type="ARBA" id="ARBA00004651"/>
    </source>
</evidence>
<comment type="caution">
    <text evidence="12">The sequence shown here is derived from an EMBL/GenBank/DDBJ whole genome shotgun (WGS) entry which is preliminary data.</text>
</comment>
<feature type="transmembrane region" description="Helical" evidence="11">
    <location>
        <begin position="94"/>
        <end position="127"/>
    </location>
</feature>
<dbReference type="EMBL" id="JBHSCN010000021">
    <property type="protein sequence ID" value="MFC4245132.1"/>
    <property type="molecule type" value="Genomic_DNA"/>
</dbReference>
<comment type="similarity">
    <text evidence="3 10">Belongs to the cytochrome c oxidase bacterial subunit CtaF family.</text>
</comment>
<keyword evidence="4 10" id="KW-1003">Cell membrane</keyword>
<evidence type="ECO:0000256" key="11">
    <source>
        <dbReference type="SAM" id="Phobius"/>
    </source>
</evidence>
<dbReference type="Pfam" id="PF12270">
    <property type="entry name" value="Cyt_c_ox_IV"/>
    <property type="match status" value="1"/>
</dbReference>
<keyword evidence="7 11" id="KW-1133">Transmembrane helix</keyword>
<keyword evidence="8 10" id="KW-0472">Membrane</keyword>
<evidence type="ECO:0000313" key="13">
    <source>
        <dbReference type="Proteomes" id="UP001595900"/>
    </source>
</evidence>
<name>A0ABV8QB09_9MICO</name>
<dbReference type="Proteomes" id="UP001595900">
    <property type="component" value="Unassembled WGS sequence"/>
</dbReference>
<keyword evidence="6 10" id="KW-1278">Translocase</keyword>
<evidence type="ECO:0000256" key="6">
    <source>
        <dbReference type="ARBA" id="ARBA00022967"/>
    </source>
</evidence>
<evidence type="ECO:0000256" key="10">
    <source>
        <dbReference type="PIRNR" id="PIRNR017385"/>
    </source>
</evidence>
<evidence type="ECO:0000256" key="7">
    <source>
        <dbReference type="ARBA" id="ARBA00022989"/>
    </source>
</evidence>
<evidence type="ECO:0000256" key="5">
    <source>
        <dbReference type="ARBA" id="ARBA00022692"/>
    </source>
</evidence>
<dbReference type="RefSeq" id="WP_390231925.1">
    <property type="nucleotide sequence ID" value="NZ_JBHSCN010000021.1"/>
</dbReference>
<organism evidence="12 13">
    <name type="scientific">Gryllotalpicola reticulitermitis</name>
    <dbReference type="NCBI Taxonomy" id="1184153"/>
    <lineage>
        <taxon>Bacteria</taxon>
        <taxon>Bacillati</taxon>
        <taxon>Actinomycetota</taxon>
        <taxon>Actinomycetes</taxon>
        <taxon>Micrococcales</taxon>
        <taxon>Microbacteriaceae</taxon>
        <taxon>Gryllotalpicola</taxon>
    </lineage>
</organism>
<proteinExistence type="inferred from homology"/>
<gene>
    <name evidence="12" type="ORF">ACFOYW_17325</name>
</gene>